<proteinExistence type="predicted"/>
<reference evidence="1 2" key="1">
    <citation type="submission" date="2021-03" db="EMBL/GenBank/DDBJ databases">
        <title>Fibrella sp. HMF5405 genome sequencing and assembly.</title>
        <authorList>
            <person name="Kang H."/>
            <person name="Kim H."/>
            <person name="Bae S."/>
            <person name="Joh K."/>
        </authorList>
    </citation>
    <scope>NUCLEOTIDE SEQUENCE [LARGE SCALE GENOMIC DNA]</scope>
    <source>
        <strain evidence="1 2">HMF5405</strain>
    </source>
</reference>
<dbReference type="EMBL" id="JAFMYW010000008">
    <property type="protein sequence ID" value="MBO0951577.1"/>
    <property type="molecule type" value="Genomic_DNA"/>
</dbReference>
<name>A0ABS3JNJ1_9BACT</name>
<evidence type="ECO:0000313" key="2">
    <source>
        <dbReference type="Proteomes" id="UP000664628"/>
    </source>
</evidence>
<dbReference type="RefSeq" id="WP_207331528.1">
    <property type="nucleotide sequence ID" value="NZ_JAFMYW010000008.1"/>
</dbReference>
<gene>
    <name evidence="1" type="ORF">J2I46_23535</name>
</gene>
<dbReference type="Proteomes" id="UP000664628">
    <property type="component" value="Unassembled WGS sequence"/>
</dbReference>
<evidence type="ECO:0000313" key="1">
    <source>
        <dbReference type="EMBL" id="MBO0951577.1"/>
    </source>
</evidence>
<sequence>MRILTKEPLFISRKEFAEYIYTVRGTTTAYKLYKTIQDANQINYDLPLTVEQVATYFNLTKERIMRQLGYDPDWKR</sequence>
<protein>
    <submittedName>
        <fullName evidence="1">Uncharacterized protein</fullName>
    </submittedName>
</protein>
<accession>A0ABS3JNJ1</accession>
<organism evidence="1 2">
    <name type="scientific">Fibrella forsythiae</name>
    <dbReference type="NCBI Taxonomy" id="2817061"/>
    <lineage>
        <taxon>Bacteria</taxon>
        <taxon>Pseudomonadati</taxon>
        <taxon>Bacteroidota</taxon>
        <taxon>Cytophagia</taxon>
        <taxon>Cytophagales</taxon>
        <taxon>Spirosomataceae</taxon>
        <taxon>Fibrella</taxon>
    </lineage>
</organism>
<keyword evidence="2" id="KW-1185">Reference proteome</keyword>
<comment type="caution">
    <text evidence="1">The sequence shown here is derived from an EMBL/GenBank/DDBJ whole genome shotgun (WGS) entry which is preliminary data.</text>
</comment>